<accession>A0ABT2ZV36</accession>
<sequence length="53" mass="5594">MGFTPNQVQEMSLWEFMACSDGFSLANGGKESSGGGRELSESELADMGIEGFA</sequence>
<evidence type="ECO:0000256" key="1">
    <source>
        <dbReference type="SAM" id="MobiDB-lite"/>
    </source>
</evidence>
<evidence type="ECO:0000313" key="3">
    <source>
        <dbReference type="Proteomes" id="UP001526166"/>
    </source>
</evidence>
<dbReference type="EMBL" id="JAOWKW010000001">
    <property type="protein sequence ID" value="MCV2877613.1"/>
    <property type="molecule type" value="Genomic_DNA"/>
</dbReference>
<proteinExistence type="predicted"/>
<keyword evidence="3" id="KW-1185">Reference proteome</keyword>
<dbReference type="RefSeq" id="WP_263846898.1">
    <property type="nucleotide sequence ID" value="NZ_JAOWKW010000001.1"/>
</dbReference>
<evidence type="ECO:0000313" key="2">
    <source>
        <dbReference type="EMBL" id="MCV2877613.1"/>
    </source>
</evidence>
<gene>
    <name evidence="2" type="ORF">OE699_02005</name>
</gene>
<protein>
    <submittedName>
        <fullName evidence="2">Uncharacterized protein</fullName>
    </submittedName>
</protein>
<comment type="caution">
    <text evidence="2">The sequence shown here is derived from an EMBL/GenBank/DDBJ whole genome shotgun (WGS) entry which is preliminary data.</text>
</comment>
<dbReference type="Proteomes" id="UP001526166">
    <property type="component" value="Unassembled WGS sequence"/>
</dbReference>
<name>A0ABT2ZV36_9RHOB</name>
<organism evidence="2 3">
    <name type="scientific">Sedimentimonas flavescens</name>
    <dbReference type="NCBI Taxonomy" id="2851012"/>
    <lineage>
        <taxon>Bacteria</taxon>
        <taxon>Pseudomonadati</taxon>
        <taxon>Pseudomonadota</taxon>
        <taxon>Alphaproteobacteria</taxon>
        <taxon>Rhodobacterales</taxon>
        <taxon>Rhodobacter group</taxon>
        <taxon>Sedimentimonas</taxon>
    </lineage>
</organism>
<reference evidence="2 3" key="1">
    <citation type="submission" date="2022-10" db="EMBL/GenBank/DDBJ databases">
        <title>Sinirhodobacter sp. nov., isolated from ocean surface sediments.</title>
        <authorList>
            <person name="He W."/>
            <person name="Wang L."/>
            <person name="Zhang D.-F."/>
        </authorList>
    </citation>
    <scope>NUCLEOTIDE SEQUENCE [LARGE SCALE GENOMIC DNA]</scope>
    <source>
        <strain evidence="2 3">WL0115</strain>
    </source>
</reference>
<feature type="region of interest" description="Disordered" evidence="1">
    <location>
        <begin position="27"/>
        <end position="53"/>
    </location>
</feature>